<comment type="caution">
    <text evidence="3">The sequence shown here is derived from an EMBL/GenBank/DDBJ whole genome shotgun (WGS) entry which is preliminary data.</text>
</comment>
<gene>
    <name evidence="3" type="ORF">DBO85_08300</name>
</gene>
<dbReference type="InterPro" id="IPR041651">
    <property type="entry name" value="DUF5610"/>
</dbReference>
<feature type="region of interest" description="Disordered" evidence="1">
    <location>
        <begin position="1"/>
        <end position="21"/>
    </location>
</feature>
<dbReference type="Pfam" id="PF18433">
    <property type="entry name" value="DUF5610"/>
    <property type="match status" value="1"/>
</dbReference>
<feature type="domain" description="DUF5610" evidence="2">
    <location>
        <begin position="28"/>
        <end position="127"/>
    </location>
</feature>
<sequence>MLTQPLSSNSSQSVGAANQQRAGIVPQQTLANRLGDRLGLAPGALNKPASEFTPEKVANRMLSFIEQRLQSSAGDGKALNGLLQQAREGIKQGFEEATKILEGLGMMQGKVAEDIDKTRALIDEGMAGLEQRFLGSSPAATPAPKPAGAVADYSERLAARLDTFDLQVTTRDGDRLRISIAEGAASWSQRAADGNQSSGSVQMGRWQVEVEGELDAGEREALGKLLGQVEELSSSFFSGDLAGAFDQALALNMDGEQLASMSLKLTQTQVRQVSESYGEVARQGGQSPSAVNSELLDYARGLLDALRSADSLVDDGREFLERMLEGGLAMDGRVDEAGWNKAGRLNSMLLDGLEGAGARKGPDAA</sequence>
<dbReference type="AlphaFoldDB" id="A0A2T5PAZ1"/>
<dbReference type="OrthoDB" id="7366224at2"/>
<evidence type="ECO:0000259" key="2">
    <source>
        <dbReference type="Pfam" id="PF18433"/>
    </source>
</evidence>
<keyword evidence="4" id="KW-1185">Reference proteome</keyword>
<organism evidence="3 4">
    <name type="scientific">Pseudomonas mangrovi</name>
    <dbReference type="NCBI Taxonomy" id="2161748"/>
    <lineage>
        <taxon>Bacteria</taxon>
        <taxon>Pseudomonadati</taxon>
        <taxon>Pseudomonadota</taxon>
        <taxon>Gammaproteobacteria</taxon>
        <taxon>Pseudomonadales</taxon>
        <taxon>Pseudomonadaceae</taxon>
        <taxon>Pseudomonas</taxon>
    </lineage>
</organism>
<evidence type="ECO:0000313" key="4">
    <source>
        <dbReference type="Proteomes" id="UP000244064"/>
    </source>
</evidence>
<proteinExistence type="predicted"/>
<dbReference type="RefSeq" id="WP_108106792.1">
    <property type="nucleotide sequence ID" value="NZ_QASN01000014.1"/>
</dbReference>
<dbReference type="Gene3D" id="1.10.132.90">
    <property type="match status" value="1"/>
</dbReference>
<accession>A0A2T5PAZ1</accession>
<evidence type="ECO:0000313" key="3">
    <source>
        <dbReference type="EMBL" id="PTU74892.1"/>
    </source>
</evidence>
<evidence type="ECO:0000256" key="1">
    <source>
        <dbReference type="SAM" id="MobiDB-lite"/>
    </source>
</evidence>
<name>A0A2T5PAZ1_9PSED</name>
<reference evidence="3 4" key="1">
    <citation type="submission" date="2018-04" db="EMBL/GenBank/DDBJ databases">
        <title>Pseudomonas sp. nov., isolated from mangrove soil.</title>
        <authorList>
            <person name="Chen C."/>
        </authorList>
    </citation>
    <scope>NUCLEOTIDE SEQUENCE [LARGE SCALE GENOMIC DNA]</scope>
    <source>
        <strain evidence="3 4">TC-11</strain>
    </source>
</reference>
<protein>
    <recommendedName>
        <fullName evidence="2">DUF5610 domain-containing protein</fullName>
    </recommendedName>
</protein>
<dbReference type="EMBL" id="QASN01000014">
    <property type="protein sequence ID" value="PTU74892.1"/>
    <property type="molecule type" value="Genomic_DNA"/>
</dbReference>
<dbReference type="Proteomes" id="UP000244064">
    <property type="component" value="Unassembled WGS sequence"/>
</dbReference>